<name>A0A0K1EQ37_CHOCO</name>
<feature type="compositionally biased region" description="Acidic residues" evidence="1">
    <location>
        <begin position="216"/>
        <end position="236"/>
    </location>
</feature>
<dbReference type="EMBL" id="CP012159">
    <property type="protein sequence ID" value="AKT42728.1"/>
    <property type="molecule type" value="Genomic_DNA"/>
</dbReference>
<feature type="region of interest" description="Disordered" evidence="1">
    <location>
        <begin position="214"/>
        <end position="236"/>
    </location>
</feature>
<accession>A0A0K1EQ37</accession>
<evidence type="ECO:0000313" key="3">
    <source>
        <dbReference type="Proteomes" id="UP000067626"/>
    </source>
</evidence>
<dbReference type="OrthoDB" id="5508782at2"/>
<gene>
    <name evidence="2" type="ORF">CMC5_069550</name>
</gene>
<dbReference type="Proteomes" id="UP000067626">
    <property type="component" value="Chromosome"/>
</dbReference>
<evidence type="ECO:0000313" key="2">
    <source>
        <dbReference type="EMBL" id="AKT42728.1"/>
    </source>
</evidence>
<proteinExistence type="predicted"/>
<protein>
    <submittedName>
        <fullName evidence="2">Uncharacterized protein</fullName>
    </submittedName>
</protein>
<evidence type="ECO:0000256" key="1">
    <source>
        <dbReference type="SAM" id="MobiDB-lite"/>
    </source>
</evidence>
<sequence length="236" mass="26194">MSLPDRKTRIDRGELKSLHTQAMIRKFTHIAPLNGLADNLDAATTNLMGRQVVYSDKVKTMVMLRVEVKYTDLIADQAVRMGLRAAELADGKPGGRIAKTLFPDGTTPIIKPVGGTQVKEMRALEGRYKEVEAIFPAAVDERHKVNVLRTRYESALQGRLTGLEESAQARAARNLAKEEFLDVYSEVANRIRAAFPRDKKTQALFFLRDRTAASVEEGDDDDDDIDDGEDGASSEE</sequence>
<reference evidence="2 3" key="1">
    <citation type="submission" date="2015-07" db="EMBL/GenBank/DDBJ databases">
        <title>Genome analysis of myxobacterium Chondromyces crocatus Cm c5 reveals a high potential for natural compound synthesis and the genetic basis for the loss of fruiting body formation.</title>
        <authorList>
            <person name="Zaburannyi N."/>
            <person name="Bunk B."/>
            <person name="Maier J."/>
            <person name="Overmann J."/>
            <person name="Mueller R."/>
        </authorList>
    </citation>
    <scope>NUCLEOTIDE SEQUENCE [LARGE SCALE GENOMIC DNA]</scope>
    <source>
        <strain evidence="2 3">Cm c5</strain>
    </source>
</reference>
<dbReference type="KEGG" id="ccro:CMC5_069550"/>
<organism evidence="2 3">
    <name type="scientific">Chondromyces crocatus</name>
    <dbReference type="NCBI Taxonomy" id="52"/>
    <lineage>
        <taxon>Bacteria</taxon>
        <taxon>Pseudomonadati</taxon>
        <taxon>Myxococcota</taxon>
        <taxon>Polyangia</taxon>
        <taxon>Polyangiales</taxon>
        <taxon>Polyangiaceae</taxon>
        <taxon>Chondromyces</taxon>
    </lineage>
</organism>
<keyword evidence="3" id="KW-1185">Reference proteome</keyword>
<dbReference type="RefSeq" id="WP_050434311.1">
    <property type="nucleotide sequence ID" value="NZ_CP012159.1"/>
</dbReference>
<dbReference type="AlphaFoldDB" id="A0A0K1EQ37"/>